<sequence>MAYERLLSARKKTVGTKQTLKAIERGQAKVVYVAQNADRHVIEPVLSLCAAKNIPVIQVDSMLALGKACHIDVGCAAAAVTEE</sequence>
<name>A5D5I4_PELTS</name>
<dbReference type="Proteomes" id="UP000006556">
    <property type="component" value="Chromosome"/>
</dbReference>
<dbReference type="AlphaFoldDB" id="A5D5I4"/>
<organism evidence="2 3">
    <name type="scientific">Pelotomaculum thermopropionicum (strain DSM 13744 / JCM 10971 / SI)</name>
    <dbReference type="NCBI Taxonomy" id="370438"/>
    <lineage>
        <taxon>Bacteria</taxon>
        <taxon>Bacillati</taxon>
        <taxon>Bacillota</taxon>
        <taxon>Clostridia</taxon>
        <taxon>Eubacteriales</taxon>
        <taxon>Desulfotomaculaceae</taxon>
        <taxon>Pelotomaculum</taxon>
    </lineage>
</organism>
<dbReference type="InterPro" id="IPR029064">
    <property type="entry name" value="Ribosomal_eL30-like_sf"/>
</dbReference>
<dbReference type="Gene3D" id="3.30.1330.30">
    <property type="match status" value="1"/>
</dbReference>
<dbReference type="EMBL" id="AP009389">
    <property type="protein sequence ID" value="BAF58495.1"/>
    <property type="molecule type" value="Genomic_DNA"/>
</dbReference>
<gene>
    <name evidence="2" type="primary">RPL8A</name>
    <name evidence="2" type="ordered locus">PTH_0314</name>
</gene>
<evidence type="ECO:0000259" key="1">
    <source>
        <dbReference type="Pfam" id="PF01248"/>
    </source>
</evidence>
<dbReference type="STRING" id="370438.PTH_0314"/>
<reference evidence="3" key="1">
    <citation type="journal article" date="2008" name="Genome Res.">
        <title>The genome of Pelotomaculum thermopropionicum reveals niche-associated evolution in anaerobic microbiota.</title>
        <authorList>
            <person name="Kosaka T."/>
            <person name="Kato S."/>
            <person name="Shimoyama T."/>
            <person name="Ishii S."/>
            <person name="Abe T."/>
            <person name="Watanabe K."/>
        </authorList>
    </citation>
    <scope>NUCLEOTIDE SEQUENCE [LARGE SCALE GENOMIC DNA]</scope>
    <source>
        <strain evidence="3">DSM 13744 / JCM 10971 / SI</strain>
    </source>
</reference>
<dbReference type="eggNOG" id="COG1358">
    <property type="taxonomic scope" value="Bacteria"/>
</dbReference>
<dbReference type="Pfam" id="PF01248">
    <property type="entry name" value="Ribosomal_L7Ae"/>
    <property type="match status" value="1"/>
</dbReference>
<dbReference type="SUPFAM" id="SSF55315">
    <property type="entry name" value="L30e-like"/>
    <property type="match status" value="1"/>
</dbReference>
<evidence type="ECO:0000313" key="2">
    <source>
        <dbReference type="EMBL" id="BAF58495.1"/>
    </source>
</evidence>
<keyword evidence="3" id="KW-1185">Reference proteome</keyword>
<evidence type="ECO:0000313" key="3">
    <source>
        <dbReference type="Proteomes" id="UP000006556"/>
    </source>
</evidence>
<dbReference type="KEGG" id="pth:PTH_0314"/>
<dbReference type="GO" id="GO:0005840">
    <property type="term" value="C:ribosome"/>
    <property type="evidence" value="ECO:0007669"/>
    <property type="project" value="UniProtKB-KW"/>
</dbReference>
<accession>A5D5I4</accession>
<dbReference type="InterPro" id="IPR004038">
    <property type="entry name" value="Ribosomal_eL8/eL30/eS12/Gad45"/>
</dbReference>
<protein>
    <submittedName>
        <fullName evidence="2">Ribosomal protein HS6-type</fullName>
    </submittedName>
</protein>
<keyword evidence="2" id="KW-0689">Ribosomal protein</keyword>
<feature type="domain" description="Ribosomal protein eL8/eL30/eS12/Gadd45" evidence="1">
    <location>
        <begin position="7"/>
        <end position="82"/>
    </location>
</feature>
<keyword evidence="2" id="KW-0687">Ribonucleoprotein</keyword>
<proteinExistence type="predicted"/>
<dbReference type="HOGENOM" id="CLU_168063_1_0_9"/>